<sequence length="106" mass="11330">MAYVIGASCVDIMDRSCMEECPVDCIYEGERKLYINPVECIDCGACEVACPEQAITVDRKADPEYRADNRRFFEEVLPGRDAPLGTPGGAGAVGPLGVDTALVGGR</sequence>
<proteinExistence type="predicted"/>
<evidence type="ECO:0000259" key="9">
    <source>
        <dbReference type="PROSITE" id="PS51379"/>
    </source>
</evidence>
<keyword evidence="7 8" id="KW-0411">Iron-sulfur</keyword>
<evidence type="ECO:0000313" key="11">
    <source>
        <dbReference type="Proteomes" id="UP001204746"/>
    </source>
</evidence>
<dbReference type="InterPro" id="IPR050294">
    <property type="entry name" value="RnfB_subfamily"/>
</dbReference>
<comment type="function">
    <text evidence="8">Ferredoxins are iron-sulfur proteins that transfer electrons in a wide variety of metabolic reactions.</text>
</comment>
<dbReference type="Gene3D" id="3.30.70.20">
    <property type="match status" value="1"/>
</dbReference>
<evidence type="ECO:0000256" key="6">
    <source>
        <dbReference type="ARBA" id="ARBA00023004"/>
    </source>
</evidence>
<keyword evidence="6 8" id="KW-0408">Iron</keyword>
<dbReference type="Pfam" id="PF12838">
    <property type="entry name" value="Fer4_7"/>
    <property type="match status" value="1"/>
</dbReference>
<dbReference type="InterPro" id="IPR017896">
    <property type="entry name" value="4Fe4S_Fe-S-bd"/>
</dbReference>
<evidence type="ECO:0000256" key="2">
    <source>
        <dbReference type="ARBA" id="ARBA00022448"/>
    </source>
</evidence>
<evidence type="ECO:0000256" key="8">
    <source>
        <dbReference type="RuleBase" id="RU365098"/>
    </source>
</evidence>
<dbReference type="SUPFAM" id="SSF54862">
    <property type="entry name" value="4Fe-4S ferredoxins"/>
    <property type="match status" value="1"/>
</dbReference>
<keyword evidence="11" id="KW-1185">Reference proteome</keyword>
<feature type="domain" description="4Fe-4S ferredoxin-type" evidence="9">
    <location>
        <begin position="31"/>
        <end position="60"/>
    </location>
</feature>
<keyword evidence="8" id="KW-0003">3Fe-4S</keyword>
<dbReference type="RefSeq" id="WP_256652209.1">
    <property type="nucleotide sequence ID" value="NZ_JANIAA010000016.1"/>
</dbReference>
<dbReference type="PANTHER" id="PTHR42859">
    <property type="entry name" value="OXIDOREDUCTASE"/>
    <property type="match status" value="1"/>
</dbReference>
<organism evidence="10 11">
    <name type="scientific">Streptomyces rugosispiralis</name>
    <dbReference type="NCBI Taxonomy" id="2967341"/>
    <lineage>
        <taxon>Bacteria</taxon>
        <taxon>Bacillati</taxon>
        <taxon>Actinomycetota</taxon>
        <taxon>Actinomycetes</taxon>
        <taxon>Kitasatosporales</taxon>
        <taxon>Streptomycetaceae</taxon>
        <taxon>Streptomyces</taxon>
    </lineage>
</organism>
<dbReference type="InterPro" id="IPR017900">
    <property type="entry name" value="4Fe4S_Fe_S_CS"/>
</dbReference>
<dbReference type="Proteomes" id="UP001204746">
    <property type="component" value="Unassembled WGS sequence"/>
</dbReference>
<dbReference type="PRINTS" id="PR00354">
    <property type="entry name" value="7FE8SFRDOXIN"/>
</dbReference>
<dbReference type="PANTHER" id="PTHR42859:SF2">
    <property type="entry name" value="FERREDOXIN"/>
    <property type="match status" value="1"/>
</dbReference>
<comment type="caution">
    <text evidence="10">The sequence shown here is derived from an EMBL/GenBank/DDBJ whole genome shotgun (WGS) entry which is preliminary data.</text>
</comment>
<dbReference type="EMBL" id="JANIAA010000016">
    <property type="protein sequence ID" value="MCQ8191241.1"/>
    <property type="molecule type" value="Genomic_DNA"/>
</dbReference>
<dbReference type="PROSITE" id="PS51379">
    <property type="entry name" value="4FE4S_FER_2"/>
    <property type="match status" value="1"/>
</dbReference>
<gene>
    <name evidence="10" type="ORF">NP777_23790</name>
</gene>
<evidence type="ECO:0000256" key="7">
    <source>
        <dbReference type="ARBA" id="ARBA00023014"/>
    </source>
</evidence>
<accession>A0ABT1V1S9</accession>
<keyword evidence="3 8" id="KW-0004">4Fe-4S</keyword>
<comment type="cofactor">
    <cofactor evidence="8">
        <name>[3Fe-4S] cluster</name>
        <dbReference type="ChEBI" id="CHEBI:21137"/>
    </cofactor>
    <text evidence="8">Binds 1 [3Fe-4S] cluster.</text>
</comment>
<comment type="cofactor">
    <cofactor evidence="1 8">
        <name>[4Fe-4S] cluster</name>
        <dbReference type="ChEBI" id="CHEBI:49883"/>
    </cofactor>
</comment>
<protein>
    <recommendedName>
        <fullName evidence="8">Ferredoxin</fullName>
    </recommendedName>
</protein>
<evidence type="ECO:0000256" key="1">
    <source>
        <dbReference type="ARBA" id="ARBA00001966"/>
    </source>
</evidence>
<dbReference type="PROSITE" id="PS00198">
    <property type="entry name" value="4FE4S_FER_1"/>
    <property type="match status" value="1"/>
</dbReference>
<evidence type="ECO:0000256" key="5">
    <source>
        <dbReference type="ARBA" id="ARBA00022982"/>
    </source>
</evidence>
<evidence type="ECO:0000256" key="4">
    <source>
        <dbReference type="ARBA" id="ARBA00022723"/>
    </source>
</evidence>
<reference evidence="10 11" key="1">
    <citation type="submission" date="2022-07" db="EMBL/GenBank/DDBJ databases">
        <authorList>
            <person name="Phongsopitanun W."/>
            <person name="Tanasupawat S."/>
        </authorList>
    </citation>
    <scope>NUCLEOTIDE SEQUENCE [LARGE SCALE GENOMIC DNA]</scope>
    <source>
        <strain evidence="10 11">RCU-064</strain>
    </source>
</reference>
<dbReference type="InterPro" id="IPR000813">
    <property type="entry name" value="7Fe_ferredoxin"/>
</dbReference>
<evidence type="ECO:0000313" key="10">
    <source>
        <dbReference type="EMBL" id="MCQ8191241.1"/>
    </source>
</evidence>
<keyword evidence="4 8" id="KW-0479">Metal-binding</keyword>
<keyword evidence="2 8" id="KW-0813">Transport</keyword>
<keyword evidence="5 8" id="KW-0249">Electron transport</keyword>
<name>A0ABT1V1S9_9ACTN</name>
<evidence type="ECO:0000256" key="3">
    <source>
        <dbReference type="ARBA" id="ARBA00022485"/>
    </source>
</evidence>